<accession>A0A0B7KJH1</accession>
<protein>
    <submittedName>
        <fullName evidence="1">Uncharacterized protein</fullName>
    </submittedName>
</protein>
<sequence>MSFERGRSVEASIWREAVQSERLLSSSRDFAACSRWRCSLRPPFVFHLKRPSEASLLQAQGIKLSELPKKNG</sequence>
<dbReference type="AlphaFoldDB" id="A0A0B7KJH1"/>
<reference evidence="1" key="1">
    <citation type="submission" date="2015-01" db="EMBL/GenBank/DDBJ databases">
        <authorList>
            <person name="Durling Mikael"/>
        </authorList>
    </citation>
    <scope>NUCLEOTIDE SEQUENCE</scope>
</reference>
<name>A0A0B7KJH1_BIOOC</name>
<organism evidence="1">
    <name type="scientific">Bionectria ochroleuca</name>
    <name type="common">Gliocladium roseum</name>
    <dbReference type="NCBI Taxonomy" id="29856"/>
    <lineage>
        <taxon>Eukaryota</taxon>
        <taxon>Fungi</taxon>
        <taxon>Dikarya</taxon>
        <taxon>Ascomycota</taxon>
        <taxon>Pezizomycotina</taxon>
        <taxon>Sordariomycetes</taxon>
        <taxon>Hypocreomycetidae</taxon>
        <taxon>Hypocreales</taxon>
        <taxon>Bionectriaceae</taxon>
        <taxon>Clonostachys</taxon>
    </lineage>
</organism>
<proteinExistence type="predicted"/>
<evidence type="ECO:0000313" key="1">
    <source>
        <dbReference type="EMBL" id="CEO57269.1"/>
    </source>
</evidence>
<gene>
    <name evidence="1" type="ORF">BN869_000013327_1</name>
</gene>
<dbReference type="EMBL" id="CDPU01000093">
    <property type="protein sequence ID" value="CEO57269.1"/>
    <property type="molecule type" value="Genomic_DNA"/>
</dbReference>